<keyword evidence="1" id="KW-0472">Membrane</keyword>
<proteinExistence type="predicted"/>
<comment type="caution">
    <text evidence="2">The sequence shown here is derived from an EMBL/GenBank/DDBJ whole genome shotgun (WGS) entry which is preliminary data.</text>
</comment>
<evidence type="ECO:0000313" key="2">
    <source>
        <dbReference type="EMBL" id="KER08314.1"/>
    </source>
</evidence>
<sequence length="255" mass="28682">MFWNLVRYEFKNVNKWYLALYAAVLVLSVPIGMQGHYYNYVSFKDSQPVLLFFLALVFGGLMITLGISTIFLIIKRFKGSVYDRQGYLTLTLPVSEHHIITAKLVGAFIWSILSSTVLALSAFIIVTITVPEWISNSELIPLVGTFLPQLSLMGVSFLLNTISGILCIYLAISIGQLFNEYRTALAIVAYIGIQIVIGFVEVFFNTSANFYVNSLAGFNDNFYMGASTSIIEELIFIAIFYLGTYYILRNKVNLQ</sequence>
<reference evidence="2 4" key="1">
    <citation type="submission" date="2014-05" db="EMBL/GenBank/DDBJ databases">
        <authorList>
            <person name="Daugherty S.C."/>
            <person name="Tallon L.J."/>
            <person name="Sadzewicz L."/>
            <person name="Kilian M."/>
            <person name="Tettelin H."/>
        </authorList>
    </citation>
    <scope>NUCLEOTIDE SEQUENCE [LARGE SCALE GENOMIC DNA]</scope>
    <source>
        <strain evidence="2 4">SK271</strain>
    </source>
</reference>
<feature type="transmembrane region" description="Helical" evidence="1">
    <location>
        <begin position="49"/>
        <end position="74"/>
    </location>
</feature>
<dbReference type="EMBL" id="JAGZLW010000006">
    <property type="protein sequence ID" value="MBS4947589.1"/>
    <property type="molecule type" value="Genomic_DNA"/>
</dbReference>
<feature type="transmembrane region" description="Helical" evidence="1">
    <location>
        <begin position="224"/>
        <end position="248"/>
    </location>
</feature>
<dbReference type="RefSeq" id="WP_033684851.1">
    <property type="nucleotide sequence ID" value="NZ_JASHFB010000010.1"/>
</dbReference>
<accession>A0A081SBL1</accession>
<evidence type="ECO:0000256" key="1">
    <source>
        <dbReference type="SAM" id="Phobius"/>
    </source>
</evidence>
<organism evidence="2 4">
    <name type="scientific">Streptococcus mitis</name>
    <dbReference type="NCBI Taxonomy" id="28037"/>
    <lineage>
        <taxon>Bacteria</taxon>
        <taxon>Bacillati</taxon>
        <taxon>Bacillota</taxon>
        <taxon>Bacilli</taxon>
        <taxon>Lactobacillales</taxon>
        <taxon>Streptococcaceae</taxon>
        <taxon>Streptococcus</taxon>
        <taxon>Streptococcus mitis group</taxon>
    </lineage>
</organism>
<name>A0A081SBL1_STRMT</name>
<feature type="transmembrane region" description="Helical" evidence="1">
    <location>
        <begin position="184"/>
        <end position="204"/>
    </location>
</feature>
<feature type="transmembrane region" description="Helical" evidence="1">
    <location>
        <begin position="107"/>
        <end position="130"/>
    </location>
</feature>
<feature type="transmembrane region" description="Helical" evidence="1">
    <location>
        <begin position="150"/>
        <end position="172"/>
    </location>
</feature>
<feature type="transmembrane region" description="Helical" evidence="1">
    <location>
        <begin position="16"/>
        <end position="37"/>
    </location>
</feature>
<evidence type="ECO:0000313" key="3">
    <source>
        <dbReference type="EMBL" id="MBS4947589.1"/>
    </source>
</evidence>
<keyword evidence="1" id="KW-0812">Transmembrane</keyword>
<dbReference type="Proteomes" id="UP000759590">
    <property type="component" value="Unassembled WGS sequence"/>
</dbReference>
<dbReference type="EMBL" id="JPGW01000011">
    <property type="protein sequence ID" value="KER08314.1"/>
    <property type="molecule type" value="Genomic_DNA"/>
</dbReference>
<dbReference type="AlphaFoldDB" id="A0A081SBL1"/>
<gene>
    <name evidence="3" type="ORF">KHZ51_02590</name>
    <name evidence="2" type="ORF">SK271_0355</name>
</gene>
<keyword evidence="1" id="KW-1133">Transmembrane helix</keyword>
<dbReference type="Proteomes" id="UP000028067">
    <property type="component" value="Unassembled WGS sequence"/>
</dbReference>
<reference evidence="3" key="2">
    <citation type="submission" date="2021-02" db="EMBL/GenBank/DDBJ databases">
        <title>Infant gut strain persistence is associated with maternal origin, phylogeny, and functional potential including surface adhesion and iron acquisition.</title>
        <authorList>
            <person name="Lou Y.C."/>
        </authorList>
    </citation>
    <scope>NUCLEOTIDE SEQUENCE</scope>
    <source>
        <strain evidence="3">L3_114_025G1_dasL3_114_025G1_concoct_29</strain>
    </source>
</reference>
<dbReference type="PATRIC" id="fig|28037.94.peg.300"/>
<evidence type="ECO:0000313" key="4">
    <source>
        <dbReference type="Proteomes" id="UP000028067"/>
    </source>
</evidence>
<protein>
    <submittedName>
        <fullName evidence="2">Putative membrane protein</fullName>
    </submittedName>
</protein>